<proteinExistence type="predicted"/>
<keyword evidence="2" id="KW-1133">Transmembrane helix</keyword>
<evidence type="ECO:0000313" key="4">
    <source>
        <dbReference type="RefSeq" id="XP_018327561.1"/>
    </source>
</evidence>
<organism evidence="3 4">
    <name type="scientific">Agrilus planipennis</name>
    <name type="common">Emerald ash borer</name>
    <name type="synonym">Agrilus marcopoli</name>
    <dbReference type="NCBI Taxonomy" id="224129"/>
    <lineage>
        <taxon>Eukaryota</taxon>
        <taxon>Metazoa</taxon>
        <taxon>Ecdysozoa</taxon>
        <taxon>Arthropoda</taxon>
        <taxon>Hexapoda</taxon>
        <taxon>Insecta</taxon>
        <taxon>Pterygota</taxon>
        <taxon>Neoptera</taxon>
        <taxon>Endopterygota</taxon>
        <taxon>Coleoptera</taxon>
        <taxon>Polyphaga</taxon>
        <taxon>Elateriformia</taxon>
        <taxon>Buprestoidea</taxon>
        <taxon>Buprestidae</taxon>
        <taxon>Agrilinae</taxon>
        <taxon>Agrilus</taxon>
    </lineage>
</organism>
<sequence>MEENRRPIVTYDTDYIYLYVLVPFTVIAVVVVIYYVVKESARLSKRGNRTRRVVHSNNSRTQAPYSVTDPGRHFNTPPPPYQLHDTIRSPDGLPPPPPYTPR</sequence>
<dbReference type="RefSeq" id="XP_025833986.1">
    <property type="nucleotide sequence ID" value="XM_025978201.1"/>
</dbReference>
<feature type="transmembrane region" description="Helical" evidence="2">
    <location>
        <begin position="16"/>
        <end position="37"/>
    </location>
</feature>
<feature type="compositionally biased region" description="Basic residues" evidence="1">
    <location>
        <begin position="44"/>
        <end position="54"/>
    </location>
</feature>
<keyword evidence="2" id="KW-0812">Transmembrane</keyword>
<dbReference type="Proteomes" id="UP000192223">
    <property type="component" value="Unplaced"/>
</dbReference>
<name>A0A1W4WUI4_AGRPL</name>
<evidence type="ECO:0000313" key="3">
    <source>
        <dbReference type="Proteomes" id="UP000192223"/>
    </source>
</evidence>
<evidence type="ECO:0000313" key="5">
    <source>
        <dbReference type="RefSeq" id="XP_025833986.1"/>
    </source>
</evidence>
<reference evidence="4 5" key="1">
    <citation type="submission" date="2025-04" db="UniProtKB">
        <authorList>
            <consortium name="RefSeq"/>
        </authorList>
    </citation>
    <scope>IDENTIFICATION</scope>
    <source>
        <tissue evidence="4 5">Entire body</tissue>
    </source>
</reference>
<gene>
    <name evidence="4" type="primary">LOC108738582</name>
    <name evidence="5" type="synonym">LOC112905562</name>
</gene>
<evidence type="ECO:0000256" key="1">
    <source>
        <dbReference type="SAM" id="MobiDB-lite"/>
    </source>
</evidence>
<keyword evidence="3" id="KW-1185">Reference proteome</keyword>
<feature type="region of interest" description="Disordered" evidence="1">
    <location>
        <begin position="44"/>
        <end position="102"/>
    </location>
</feature>
<dbReference type="GeneID" id="108738582"/>
<feature type="compositionally biased region" description="Pro residues" evidence="1">
    <location>
        <begin position="92"/>
        <end position="102"/>
    </location>
</feature>
<dbReference type="AlphaFoldDB" id="A0A1W4WUI4"/>
<dbReference type="KEGG" id="apln:108738582"/>
<evidence type="ECO:0000256" key="2">
    <source>
        <dbReference type="SAM" id="Phobius"/>
    </source>
</evidence>
<keyword evidence="2" id="KW-0472">Membrane</keyword>
<protein>
    <submittedName>
        <fullName evidence="4">Uncharacterized protein LOC108738582</fullName>
    </submittedName>
    <submittedName>
        <fullName evidence="5">Uncharacterized protein LOC112905562</fullName>
    </submittedName>
</protein>
<feature type="compositionally biased region" description="Polar residues" evidence="1">
    <location>
        <begin position="55"/>
        <end position="65"/>
    </location>
</feature>
<dbReference type="RefSeq" id="XP_018327561.1">
    <property type="nucleotide sequence ID" value="XM_018472059.2"/>
</dbReference>
<accession>A0A1W4WUI4</accession>
<dbReference type="KEGG" id="apln:112905562"/>